<organism evidence="1 2">
    <name type="scientific">Hymenobacter wooponensis</name>
    <dbReference type="NCBI Taxonomy" id="1525360"/>
    <lineage>
        <taxon>Bacteria</taxon>
        <taxon>Pseudomonadati</taxon>
        <taxon>Bacteroidota</taxon>
        <taxon>Cytophagia</taxon>
        <taxon>Cytophagales</taxon>
        <taxon>Hymenobacteraceae</taxon>
        <taxon>Hymenobacter</taxon>
    </lineage>
</organism>
<gene>
    <name evidence="1" type="ORF">EU557_16570</name>
</gene>
<dbReference type="PROSITE" id="PS51257">
    <property type="entry name" value="PROKAR_LIPOPROTEIN"/>
    <property type="match status" value="1"/>
</dbReference>
<dbReference type="AlphaFoldDB" id="A0A4Z0MJS6"/>
<evidence type="ECO:0000313" key="2">
    <source>
        <dbReference type="Proteomes" id="UP000298284"/>
    </source>
</evidence>
<dbReference type="OrthoDB" id="9914265at2"/>
<name>A0A4Z0MJS6_9BACT</name>
<dbReference type="Proteomes" id="UP000298284">
    <property type="component" value="Unassembled WGS sequence"/>
</dbReference>
<dbReference type="EMBL" id="SRKZ01000004">
    <property type="protein sequence ID" value="TGD79824.1"/>
    <property type="molecule type" value="Genomic_DNA"/>
</dbReference>
<evidence type="ECO:0000313" key="1">
    <source>
        <dbReference type="EMBL" id="TGD79824.1"/>
    </source>
</evidence>
<accession>A0A4Z0MJS6</accession>
<reference evidence="1 2" key="1">
    <citation type="submission" date="2019-04" db="EMBL/GenBank/DDBJ databases">
        <authorList>
            <person name="Feng G."/>
            <person name="Zhang J."/>
            <person name="Zhu H."/>
        </authorList>
    </citation>
    <scope>NUCLEOTIDE SEQUENCE [LARGE SCALE GENOMIC DNA]</scope>
    <source>
        <strain evidence="1 2">JCM 19491</strain>
    </source>
</reference>
<keyword evidence="2" id="KW-1185">Reference proteome</keyword>
<proteinExistence type="predicted"/>
<comment type="caution">
    <text evidence="1">The sequence shown here is derived from an EMBL/GenBank/DDBJ whole genome shotgun (WGS) entry which is preliminary data.</text>
</comment>
<dbReference type="RefSeq" id="WP_135531569.1">
    <property type="nucleotide sequence ID" value="NZ_SRKZ01000004.1"/>
</dbReference>
<protein>
    <submittedName>
        <fullName evidence="1">Uncharacterized protein</fullName>
    </submittedName>
</protein>
<sequence length="155" mass="17539">MLRAHWIGIAALGLFASCQQRPEVFEQPKAQATDELSDASRPFICYFPEYCYQVTGLTEKPLRISHPTLKGKVFVSFLINSDLQISHEQVQAARLVWKASGAPRFTSQQALDSVQLQKFLPLVRPAIQSLHVQRSNRADRSICALERWAVPITFD</sequence>